<name>A0AAU7YA20_9PSED</name>
<protein>
    <submittedName>
        <fullName evidence="1">Uncharacterized protein</fullName>
    </submittedName>
</protein>
<sequence length="684" mass="75307">MAPGIAPKLLSNAMEAFKFRGDPREIVALIDNTMFGSGKDGCLICSDRILFREPFAEPTEYLFIEIRQIQSHDQRAFINGRDVMKFNMPDKRDLTACFEVLAEWLDGQADAPGKPVAAPVEAAPKATGELPAEQLAVLIGYVRECALRIESDKVFVAPNIPPKKLQAALASYGNSMTADEVIVLVDDTLFGGAKEGMLIGDTRIAMKMMMDSPRLFFWKFLTGIAISKRKVFVNQREIAQLTQLGEAELGDFFDTINDCLQDLQGQFADQPAPVAQAVAAPVSVAAPAVEQQAQLSSEVEQSMSVPAVQALAEAQPEVVAGDAKGKDSKASEKLFGFIANAIEQNKSKIIPLLKEKTGEASLAALRNDENIEKFAVYLYAFLPSVVRLALREQVFVQFMISNRDKIIDRVIGPELEGELLEAPEPASPAPSKGLASFAKRAEPAVAHRPSLFRRKLEEGQQYLEQFEAHARGASARQRDTEEFQQGLEQFHTIQFGMGVLTGAMQVPRFVARAQQAPLSANEQAALASDETTLLGLGYAIASMGHMLREQAGFDEDQIAELFYPLLSALIVPYAQQNVDGGRKTLRSVAKPMEQIAESELMKDFQLNCRRMGMNIANGDLEDLAGNFTFAIYRAVESQFPSQEEAIGLNRKLDDFAREGFDAYRQQMDEALEALLIRYMESQQG</sequence>
<dbReference type="EMBL" id="CP158373">
    <property type="protein sequence ID" value="XBY65633.1"/>
    <property type="molecule type" value="Genomic_DNA"/>
</dbReference>
<dbReference type="RefSeq" id="WP_350447973.1">
    <property type="nucleotide sequence ID" value="NZ_CP158373.1"/>
</dbReference>
<organism evidence="1">
    <name type="scientific">Pseudomonas solani</name>
    <dbReference type="NCBI Taxonomy" id="2731552"/>
    <lineage>
        <taxon>Bacteria</taxon>
        <taxon>Pseudomonadati</taxon>
        <taxon>Pseudomonadota</taxon>
        <taxon>Gammaproteobacteria</taxon>
        <taxon>Pseudomonadales</taxon>
        <taxon>Pseudomonadaceae</taxon>
        <taxon>Pseudomonas</taxon>
    </lineage>
</organism>
<reference evidence="1" key="1">
    <citation type="submission" date="2023-08" db="EMBL/GenBank/DDBJ databases">
        <title>Increased levels of nutrients transform a symbiont into a lethal pathobiont.</title>
        <authorList>
            <person name="Lachnit T."/>
            <person name="Ulrich L."/>
            <person name="Willmer F.M."/>
            <person name="Hasenbein T."/>
            <person name="Steiner L.X."/>
            <person name="Wolters M."/>
            <person name="Herbst E.M."/>
            <person name="Deines P."/>
        </authorList>
    </citation>
    <scope>NUCLEOTIDE SEQUENCE</scope>
    <source>
        <strain evidence="1">T3</strain>
    </source>
</reference>
<proteinExistence type="predicted"/>
<accession>A0AAU7YA20</accession>
<dbReference type="AlphaFoldDB" id="A0AAU7YA20"/>
<gene>
    <name evidence="1" type="ORF">ABS648_07665</name>
</gene>
<evidence type="ECO:0000313" key="1">
    <source>
        <dbReference type="EMBL" id="XBY65633.1"/>
    </source>
</evidence>